<accession>A0A9N7V7B3</accession>
<feature type="region of interest" description="Disordered" evidence="1">
    <location>
        <begin position="18"/>
        <end position="38"/>
    </location>
</feature>
<dbReference type="EMBL" id="CADEAL010003112">
    <property type="protein sequence ID" value="CAB1443454.1"/>
    <property type="molecule type" value="Genomic_DNA"/>
</dbReference>
<protein>
    <submittedName>
        <fullName evidence="2">Uncharacterized protein</fullName>
    </submittedName>
</protein>
<feature type="compositionally biased region" description="Pro residues" evidence="1">
    <location>
        <begin position="24"/>
        <end position="33"/>
    </location>
</feature>
<dbReference type="AlphaFoldDB" id="A0A9N7V7B3"/>
<name>A0A9N7V7B3_PLEPL</name>
<sequence>MEFSAQWQKALETMPHVARTSPAAPLPTAPPPHTQRNSLSSYRSYGLWMLISPSAYHDRPVAQCSKPHEVSSFSFIQTFSADLYAAVPKREFQRSATRKQRADGLWTTPILLRSPPWAAASYTNKPTHI</sequence>
<evidence type="ECO:0000313" key="3">
    <source>
        <dbReference type="Proteomes" id="UP001153269"/>
    </source>
</evidence>
<evidence type="ECO:0000313" key="2">
    <source>
        <dbReference type="EMBL" id="CAB1443454.1"/>
    </source>
</evidence>
<evidence type="ECO:0000256" key="1">
    <source>
        <dbReference type="SAM" id="MobiDB-lite"/>
    </source>
</evidence>
<organism evidence="2 3">
    <name type="scientific">Pleuronectes platessa</name>
    <name type="common">European plaice</name>
    <dbReference type="NCBI Taxonomy" id="8262"/>
    <lineage>
        <taxon>Eukaryota</taxon>
        <taxon>Metazoa</taxon>
        <taxon>Chordata</taxon>
        <taxon>Craniata</taxon>
        <taxon>Vertebrata</taxon>
        <taxon>Euteleostomi</taxon>
        <taxon>Actinopterygii</taxon>
        <taxon>Neopterygii</taxon>
        <taxon>Teleostei</taxon>
        <taxon>Neoteleostei</taxon>
        <taxon>Acanthomorphata</taxon>
        <taxon>Carangaria</taxon>
        <taxon>Pleuronectiformes</taxon>
        <taxon>Pleuronectoidei</taxon>
        <taxon>Pleuronectidae</taxon>
        <taxon>Pleuronectes</taxon>
    </lineage>
</organism>
<keyword evidence="3" id="KW-1185">Reference proteome</keyword>
<proteinExistence type="predicted"/>
<comment type="caution">
    <text evidence="2">The sequence shown here is derived from an EMBL/GenBank/DDBJ whole genome shotgun (WGS) entry which is preliminary data.</text>
</comment>
<reference evidence="2" key="1">
    <citation type="submission" date="2020-03" db="EMBL/GenBank/DDBJ databases">
        <authorList>
            <person name="Weist P."/>
        </authorList>
    </citation>
    <scope>NUCLEOTIDE SEQUENCE</scope>
</reference>
<dbReference type="Proteomes" id="UP001153269">
    <property type="component" value="Unassembled WGS sequence"/>
</dbReference>
<gene>
    <name evidence="2" type="ORF">PLEPLA_LOCUS31170</name>
</gene>